<organism evidence="11 12">
    <name type="scientific">Quercus lobata</name>
    <name type="common">Valley oak</name>
    <dbReference type="NCBI Taxonomy" id="97700"/>
    <lineage>
        <taxon>Eukaryota</taxon>
        <taxon>Viridiplantae</taxon>
        <taxon>Streptophyta</taxon>
        <taxon>Embryophyta</taxon>
        <taxon>Tracheophyta</taxon>
        <taxon>Spermatophyta</taxon>
        <taxon>Magnoliopsida</taxon>
        <taxon>eudicotyledons</taxon>
        <taxon>Gunneridae</taxon>
        <taxon>Pentapetalae</taxon>
        <taxon>rosids</taxon>
        <taxon>fabids</taxon>
        <taxon>Fagales</taxon>
        <taxon>Fagaceae</taxon>
        <taxon>Quercus</taxon>
    </lineage>
</organism>
<evidence type="ECO:0000256" key="5">
    <source>
        <dbReference type="ARBA" id="ARBA00022840"/>
    </source>
</evidence>
<dbReference type="SUPFAM" id="SSF52058">
    <property type="entry name" value="L domain-like"/>
    <property type="match status" value="1"/>
</dbReference>
<dbReference type="SMART" id="SM00369">
    <property type="entry name" value="LRR_TYP"/>
    <property type="match status" value="3"/>
</dbReference>
<dbReference type="Proteomes" id="UP000594261">
    <property type="component" value="Chromosome 4"/>
</dbReference>
<dbReference type="EnsemblPlants" id="QL04p010857:mrna">
    <property type="protein sequence ID" value="QL04p010857:mrna:CDS:1"/>
    <property type="gene ID" value="QL04p010857"/>
</dbReference>
<keyword evidence="2" id="KW-0677">Repeat</keyword>
<sequence length="933" mass="106577">MSWFWNTMTESLLSTFFEKVFERVADPLISGLFQNKGFDQTLLDKLKTVLVKVDVVLSDAEEKQLTNLKVRKWVNELKDTIYHADDLLDEIITIRKLEAEVKVNQVLELLLCFLDLSSMPKLDKDIEPKLKDIVEKLESLANLGHLNLIESVRGKPPALLPSTSVVDISEMFGRENDKAVLKKILLNDNSQEKGIPVIAIVGIGGIGKTTLAQLVYNDPDVTKHFKARAWVHVTEECDVFKLTQIIFESVTSKSCIFTDLNILQVKLKKTLMKKRFLLVLDDIWKKFDIWDLLSGPLKDEGQSRSRVIVTTRNEHVASLMRPVFIHRLLHLSDGDCGRLFAKHAFNTSNSDDPILTEIGQKIVTKCAGLPLAAKTLGCLLHSKVEAEEWDRILNSTIWDLPDNDEGGCSGILPALYLSYYHLPSHLKQCFVYCSIFPKGYKFEKEKLVLLWMAEGFLEHPNIKNSMEEVGYEYFCELLSRSFFQPSSSDESCFVMHDLVNDLAQFASGEFSCKFENGKHHGISKKARYFAYLMDQFDDSEKFVFLSETEFLRTFLSLRISDTIECSSVCRMVADVWLPGLKHLRVLSFSYPTLTGLQDKSFDKLIHLRYLDLSHTLINKLPSSTCFLYNLQTLLLSSCTNLTELPEKIVILTKLRHLNVSETKLEEMPPKFGNLTSLQLLTDFVVCKNSNSGSDIGELGKFSYLRSTLSILKLENVVKADDASKAELKSKKYLKELVFKWTPATTTHHVNEVLNELQPHENLKKLTIENYGGTAFPNWLGNAIFSNMVVLRLNNCKYCTSFPPLGQLSSLQELLITKMEGLERLEDNQFYGTGQTGFQPFRSLKTLKFTELRHWRHWIHSAHGGEDFPSLQELQIQQCPKFIGSLPRHPSSTNREISGCPRFEEEEELTRRVQPQASTDQEEELARRVRPRRC</sequence>
<dbReference type="InterPro" id="IPR036388">
    <property type="entry name" value="WH-like_DNA-bd_sf"/>
</dbReference>
<dbReference type="PRINTS" id="PR00364">
    <property type="entry name" value="DISEASERSIST"/>
</dbReference>
<dbReference type="FunFam" id="3.40.50.300:FF:001091">
    <property type="entry name" value="Probable disease resistance protein At1g61300"/>
    <property type="match status" value="1"/>
</dbReference>
<dbReference type="Gene3D" id="1.20.5.4130">
    <property type="match status" value="1"/>
</dbReference>
<keyword evidence="1" id="KW-0433">Leucine-rich repeat</keyword>
<reference evidence="11 12" key="1">
    <citation type="journal article" date="2016" name="G3 (Bethesda)">
        <title>First Draft Assembly and Annotation of the Genome of a California Endemic Oak Quercus lobata Nee (Fagaceae).</title>
        <authorList>
            <person name="Sork V.L."/>
            <person name="Fitz-Gibbon S.T."/>
            <person name="Puiu D."/>
            <person name="Crepeau M."/>
            <person name="Gugger P.F."/>
            <person name="Sherman R."/>
            <person name="Stevens K."/>
            <person name="Langley C.H."/>
            <person name="Pellegrini M."/>
            <person name="Salzberg S.L."/>
        </authorList>
    </citation>
    <scope>NUCLEOTIDE SEQUENCE [LARGE SCALE GENOMIC DNA]</scope>
    <source>
        <strain evidence="11 12">cv. SW786</strain>
    </source>
</reference>
<dbReference type="Gene3D" id="1.10.10.10">
    <property type="entry name" value="Winged helix-like DNA-binding domain superfamily/Winged helix DNA-binding domain"/>
    <property type="match status" value="1"/>
</dbReference>
<dbReference type="InParanoid" id="A0A7N2LCY5"/>
<feature type="domain" description="Disease resistance N-terminal" evidence="8">
    <location>
        <begin position="13"/>
        <end position="94"/>
    </location>
</feature>
<dbReference type="EMBL" id="LRBV02000004">
    <property type="status" value="NOT_ANNOTATED_CDS"/>
    <property type="molecule type" value="Genomic_DNA"/>
</dbReference>
<dbReference type="Pfam" id="PF13855">
    <property type="entry name" value="LRR_8"/>
    <property type="match status" value="1"/>
</dbReference>
<dbReference type="GO" id="GO:0051707">
    <property type="term" value="P:response to other organism"/>
    <property type="evidence" value="ECO:0007669"/>
    <property type="project" value="UniProtKB-ARBA"/>
</dbReference>
<keyword evidence="4" id="KW-0611">Plant defense</keyword>
<evidence type="ECO:0000259" key="10">
    <source>
        <dbReference type="Pfam" id="PF25019"/>
    </source>
</evidence>
<dbReference type="PROSITE" id="PS51450">
    <property type="entry name" value="LRR"/>
    <property type="match status" value="1"/>
</dbReference>
<dbReference type="AlphaFoldDB" id="A0A7N2LCY5"/>
<accession>A0A7N2LCY5</accession>
<evidence type="ECO:0000259" key="8">
    <source>
        <dbReference type="Pfam" id="PF18052"/>
    </source>
</evidence>
<dbReference type="PANTHER" id="PTHR36766">
    <property type="entry name" value="PLANT BROAD-SPECTRUM MILDEW RESISTANCE PROTEIN RPW8"/>
    <property type="match status" value="1"/>
</dbReference>
<dbReference type="SUPFAM" id="SSF52540">
    <property type="entry name" value="P-loop containing nucleoside triphosphate hydrolases"/>
    <property type="match status" value="1"/>
</dbReference>
<evidence type="ECO:0000256" key="2">
    <source>
        <dbReference type="ARBA" id="ARBA00022737"/>
    </source>
</evidence>
<protein>
    <submittedName>
        <fullName evidence="11">Uncharacterized protein</fullName>
    </submittedName>
</protein>
<evidence type="ECO:0000256" key="3">
    <source>
        <dbReference type="ARBA" id="ARBA00022741"/>
    </source>
</evidence>
<evidence type="ECO:0000259" key="9">
    <source>
        <dbReference type="Pfam" id="PF23559"/>
    </source>
</evidence>
<reference evidence="11" key="2">
    <citation type="submission" date="2021-01" db="UniProtKB">
        <authorList>
            <consortium name="EnsemblPlants"/>
        </authorList>
    </citation>
    <scope>IDENTIFICATION</scope>
</reference>
<dbReference type="Gene3D" id="3.80.10.10">
    <property type="entry name" value="Ribonuclease Inhibitor"/>
    <property type="match status" value="1"/>
</dbReference>
<dbReference type="InterPro" id="IPR056789">
    <property type="entry name" value="LRR_R13L1-DRL21"/>
</dbReference>
<evidence type="ECO:0000256" key="1">
    <source>
        <dbReference type="ARBA" id="ARBA00022614"/>
    </source>
</evidence>
<dbReference type="Pfam" id="PF18052">
    <property type="entry name" value="Rx_N"/>
    <property type="match status" value="1"/>
</dbReference>
<keyword evidence="12" id="KW-1185">Reference proteome</keyword>
<feature type="domain" description="R13L1/DRL21-like LRR repeat region" evidence="10">
    <location>
        <begin position="695"/>
        <end position="818"/>
    </location>
</feature>
<dbReference type="FunFam" id="1.10.10.10:FF:000322">
    <property type="entry name" value="Probable disease resistance protein At1g63360"/>
    <property type="match status" value="1"/>
</dbReference>
<proteinExistence type="predicted"/>
<dbReference type="Gramene" id="QL04p010857:mrna">
    <property type="protein sequence ID" value="QL04p010857:mrna:CDS:1"/>
    <property type="gene ID" value="QL04p010857"/>
</dbReference>
<dbReference type="InterPro" id="IPR001611">
    <property type="entry name" value="Leu-rich_rpt"/>
</dbReference>
<evidence type="ECO:0000256" key="6">
    <source>
        <dbReference type="SAM" id="MobiDB-lite"/>
    </source>
</evidence>
<evidence type="ECO:0000256" key="4">
    <source>
        <dbReference type="ARBA" id="ARBA00022821"/>
    </source>
</evidence>
<dbReference type="Pfam" id="PF25019">
    <property type="entry name" value="LRR_R13L1-DRL21"/>
    <property type="match status" value="1"/>
</dbReference>
<dbReference type="Pfam" id="PF23559">
    <property type="entry name" value="WHD_DRP"/>
    <property type="match status" value="1"/>
</dbReference>
<feature type="domain" description="NB-ARC" evidence="7">
    <location>
        <begin position="179"/>
        <end position="348"/>
    </location>
</feature>
<evidence type="ECO:0000259" key="7">
    <source>
        <dbReference type="Pfam" id="PF00931"/>
    </source>
</evidence>
<keyword evidence="3" id="KW-0547">Nucleotide-binding</keyword>
<keyword evidence="5" id="KW-0067">ATP-binding</keyword>
<dbReference type="Gene3D" id="1.10.8.430">
    <property type="entry name" value="Helical domain of apoptotic protease-activating factors"/>
    <property type="match status" value="1"/>
</dbReference>
<feature type="region of interest" description="Disordered" evidence="6">
    <location>
        <begin position="884"/>
        <end position="933"/>
    </location>
</feature>
<dbReference type="InterPro" id="IPR002182">
    <property type="entry name" value="NB-ARC"/>
</dbReference>
<dbReference type="GO" id="GO:0043531">
    <property type="term" value="F:ADP binding"/>
    <property type="evidence" value="ECO:0007669"/>
    <property type="project" value="InterPro"/>
</dbReference>
<dbReference type="InterPro" id="IPR042197">
    <property type="entry name" value="Apaf_helical"/>
</dbReference>
<dbReference type="Gene3D" id="3.40.50.300">
    <property type="entry name" value="P-loop containing nucleotide triphosphate hydrolases"/>
    <property type="match status" value="1"/>
</dbReference>
<evidence type="ECO:0000313" key="11">
    <source>
        <dbReference type="EnsemblPlants" id="QL04p010857:mrna:CDS:1"/>
    </source>
</evidence>
<name>A0A7N2LCY5_QUELO</name>
<feature type="domain" description="Disease resistance protein winged helix" evidence="9">
    <location>
        <begin position="435"/>
        <end position="503"/>
    </location>
</feature>
<dbReference type="PANTHER" id="PTHR36766:SF51">
    <property type="entry name" value="DISEASE RESISTANCE RPP13-LIKE PROTEIN 1"/>
    <property type="match status" value="1"/>
</dbReference>
<dbReference type="InterPro" id="IPR003591">
    <property type="entry name" value="Leu-rich_rpt_typical-subtyp"/>
</dbReference>
<dbReference type="InterPro" id="IPR041118">
    <property type="entry name" value="Rx_N"/>
</dbReference>
<dbReference type="Pfam" id="PF00931">
    <property type="entry name" value="NB-ARC"/>
    <property type="match status" value="1"/>
</dbReference>
<dbReference type="InterPro" id="IPR058922">
    <property type="entry name" value="WHD_DRP"/>
</dbReference>
<dbReference type="GO" id="GO:0005524">
    <property type="term" value="F:ATP binding"/>
    <property type="evidence" value="ECO:0007669"/>
    <property type="project" value="UniProtKB-KW"/>
</dbReference>
<dbReference type="OMA" id="KSLCYMY"/>
<dbReference type="InterPro" id="IPR032675">
    <property type="entry name" value="LRR_dom_sf"/>
</dbReference>
<evidence type="ECO:0000313" key="12">
    <source>
        <dbReference type="Proteomes" id="UP000594261"/>
    </source>
</evidence>
<dbReference type="FunCoup" id="A0A7N2LCY5">
    <property type="interactions" value="454"/>
</dbReference>
<dbReference type="GO" id="GO:0006952">
    <property type="term" value="P:defense response"/>
    <property type="evidence" value="ECO:0007669"/>
    <property type="project" value="UniProtKB-KW"/>
</dbReference>
<dbReference type="InterPro" id="IPR027417">
    <property type="entry name" value="P-loop_NTPase"/>
</dbReference>